<evidence type="ECO:0000256" key="2">
    <source>
        <dbReference type="ARBA" id="ARBA00022801"/>
    </source>
</evidence>
<feature type="chain" id="PRO_5045225959" evidence="4">
    <location>
        <begin position="24"/>
        <end position="538"/>
    </location>
</feature>
<dbReference type="Proteomes" id="UP000322887">
    <property type="component" value="Chromosome"/>
</dbReference>
<dbReference type="Gene3D" id="3.40.720.10">
    <property type="entry name" value="Alkaline Phosphatase, subunit A"/>
    <property type="match status" value="1"/>
</dbReference>
<dbReference type="PANTHER" id="PTHR42693:SF53">
    <property type="entry name" value="ENDO-4-O-SULFATASE"/>
    <property type="match status" value="1"/>
</dbReference>
<evidence type="ECO:0000313" key="6">
    <source>
        <dbReference type="EMBL" id="QEG19812.1"/>
    </source>
</evidence>
<dbReference type="Pfam" id="PF00884">
    <property type="entry name" value="Sulfatase"/>
    <property type="match status" value="1"/>
</dbReference>
<dbReference type="RefSeq" id="WP_149303505.1">
    <property type="nucleotide sequence ID" value="NZ_CP042910.1"/>
</dbReference>
<keyword evidence="7" id="KW-1185">Reference proteome</keyword>
<dbReference type="PANTHER" id="PTHR42693">
    <property type="entry name" value="ARYLSULFATASE FAMILY MEMBER"/>
    <property type="match status" value="1"/>
</dbReference>
<organism evidence="6 7">
    <name type="scientific">Gimesia maris</name>
    <dbReference type="NCBI Taxonomy" id="122"/>
    <lineage>
        <taxon>Bacteria</taxon>
        <taxon>Pseudomonadati</taxon>
        <taxon>Planctomycetota</taxon>
        <taxon>Planctomycetia</taxon>
        <taxon>Planctomycetales</taxon>
        <taxon>Planctomycetaceae</taxon>
        <taxon>Gimesia</taxon>
    </lineage>
</organism>
<name>A0ABX5YW08_9PLAN</name>
<dbReference type="EMBL" id="CP042910">
    <property type="protein sequence ID" value="QEG19812.1"/>
    <property type="molecule type" value="Genomic_DNA"/>
</dbReference>
<accession>A0ABX5YW08</accession>
<dbReference type="EC" id="3.1.6.1" evidence="6"/>
<evidence type="ECO:0000313" key="7">
    <source>
        <dbReference type="Proteomes" id="UP000322887"/>
    </source>
</evidence>
<comment type="similarity">
    <text evidence="1">Belongs to the sulfatase family.</text>
</comment>
<keyword evidence="4" id="KW-0732">Signal</keyword>
<dbReference type="GeneID" id="98650142"/>
<feature type="domain" description="Sulfatase N-terminal" evidence="5">
    <location>
        <begin position="27"/>
        <end position="427"/>
    </location>
</feature>
<evidence type="ECO:0000259" key="5">
    <source>
        <dbReference type="Pfam" id="PF00884"/>
    </source>
</evidence>
<evidence type="ECO:0000256" key="4">
    <source>
        <dbReference type="SAM" id="SignalP"/>
    </source>
</evidence>
<dbReference type="InterPro" id="IPR050738">
    <property type="entry name" value="Sulfatase"/>
</dbReference>
<evidence type="ECO:0000256" key="3">
    <source>
        <dbReference type="SAM" id="MobiDB-lite"/>
    </source>
</evidence>
<protein>
    <submittedName>
        <fullName evidence="6">Arylsulfatase</fullName>
        <ecNumber evidence="6">3.1.6.1</ecNumber>
    </submittedName>
</protein>
<dbReference type="GO" id="GO:0004065">
    <property type="term" value="F:arylsulfatase activity"/>
    <property type="evidence" value="ECO:0007669"/>
    <property type="project" value="UniProtKB-EC"/>
</dbReference>
<evidence type="ECO:0000256" key="1">
    <source>
        <dbReference type="ARBA" id="ARBA00008779"/>
    </source>
</evidence>
<dbReference type="InterPro" id="IPR000917">
    <property type="entry name" value="Sulfatase_N"/>
</dbReference>
<keyword evidence="2 6" id="KW-0378">Hydrolase</keyword>
<feature type="signal peptide" evidence="4">
    <location>
        <begin position="1"/>
        <end position="23"/>
    </location>
</feature>
<proteinExistence type="inferred from homology"/>
<reference evidence="6 7" key="1">
    <citation type="submission" date="2019-08" db="EMBL/GenBank/DDBJ databases">
        <title>Deep-cultivation of Planctomycetes and their phenomic and genomic characterization uncovers novel biology.</title>
        <authorList>
            <person name="Wiegand S."/>
            <person name="Jogler M."/>
            <person name="Boedeker C."/>
            <person name="Pinto D."/>
            <person name="Vollmers J."/>
            <person name="Rivas-Marin E."/>
            <person name="Kohn T."/>
            <person name="Peeters S.H."/>
            <person name="Heuer A."/>
            <person name="Rast P."/>
            <person name="Oberbeckmann S."/>
            <person name="Bunk B."/>
            <person name="Jeske O."/>
            <person name="Meyerdierks A."/>
            <person name="Storesund J.E."/>
            <person name="Kallscheuer N."/>
            <person name="Luecker S."/>
            <person name="Lage O.M."/>
            <person name="Pohl T."/>
            <person name="Merkel B.J."/>
            <person name="Hornburger P."/>
            <person name="Mueller R.-W."/>
            <person name="Bruemmer F."/>
            <person name="Labrenz M."/>
            <person name="Spormann A.M."/>
            <person name="Op den Camp H."/>
            <person name="Overmann J."/>
            <person name="Amann R."/>
            <person name="Jetten M.S.M."/>
            <person name="Mascher T."/>
            <person name="Medema M.H."/>
            <person name="Devos D.P."/>
            <person name="Kaster A.-K."/>
            <person name="Ovreas L."/>
            <person name="Rohde M."/>
            <person name="Galperin M.Y."/>
            <person name="Jogler C."/>
        </authorList>
    </citation>
    <scope>NUCLEOTIDE SEQUENCE [LARGE SCALE GENOMIC DNA]</scope>
    <source>
        <strain evidence="6 7">DSM 8797</strain>
    </source>
</reference>
<gene>
    <name evidence="6" type="primary">atsA_51</name>
    <name evidence="6" type="ORF">GmarT_57190</name>
</gene>
<dbReference type="Gene3D" id="3.30.1120.10">
    <property type="match status" value="1"/>
</dbReference>
<dbReference type="SUPFAM" id="SSF53649">
    <property type="entry name" value="Alkaline phosphatase-like"/>
    <property type="match status" value="1"/>
</dbReference>
<feature type="region of interest" description="Disordered" evidence="3">
    <location>
        <begin position="268"/>
        <end position="287"/>
    </location>
</feature>
<dbReference type="CDD" id="cd16025">
    <property type="entry name" value="PAS_like"/>
    <property type="match status" value="1"/>
</dbReference>
<dbReference type="InterPro" id="IPR017850">
    <property type="entry name" value="Alkaline_phosphatase_core_sf"/>
</dbReference>
<sequence>MIRKILASLTCLVVCLVAFTAQAADRPNIILIMVDDMGFSDIGCYGGEIETPNIDALAAGGVRFSQFYNSGRCCPTRATLMTGLHPQQTGIGWMTNPPGDTRGYSKPPAYQGYLNRKCVTLAEVLKPAGYATLMTGKWHLGFNAQDRWPLQRGFDKFFGCVSGATRFFHPVVPRGMTFGNEDIETPASTTDRRFYTTDAYTDYAIRFLNEHQQAKETQDKPFFLYLAYTAPHWPLQAHEEEIRKYRGKYKIGWDELRKQRLAKQKELGLLPEDTQLSPRDSEVPPWETLSEKKQDEMDLKMAIYAAMVDRVDQNIGKLVSSLKASGQYENTLILFLSDNGGCAEGGVLGRGEFYDVEKRNLDHSNSYGKAWANASNTPFRLYKHFAHEGGTSTPFIMHWPAGIIPEKRWITEPAQLIDIMPTLIDVAETKYPETFNGNPIPALDGISLRPIMQGDPLNRTEPIFIEHESNAFVRAGNWKLVGRGVSPAKGYQPQKWELYDVQLDRTELNNLAERRRAIVDDLVQKWEVWAKRVGVYPK</sequence>